<reference evidence="1" key="1">
    <citation type="submission" date="2016-07" db="EMBL/GenBank/DDBJ databases">
        <title>Salivary Glands transcriptome analysis on engorged females of Ornithodoros brasiliensis (Acari:Argasidae).</title>
        <authorList>
            <person name="Simons S.M."/>
            <person name="Carvalho E."/>
            <person name="Junqueira-de-Azevedo I."/>
            <person name="Ho P.L."/>
            <person name="Giovanni D."/>
            <person name="Mendonca R."/>
            <person name="Onofrio V."/>
            <person name="Landulfo G."/>
            <person name="Ramirez D."/>
            <person name="Barros-Battesti D."/>
        </authorList>
    </citation>
    <scope>NUCLEOTIDE SEQUENCE</scope>
    <source>
        <strain evidence="1">Female</strain>
        <tissue evidence="1">Salivary gland</tissue>
    </source>
</reference>
<dbReference type="AlphaFoldDB" id="A0A1D2AIN0"/>
<sequence>SIHRGIGNRQRYRRDNCFVRVSVPLACQVSHIFTFVSTCNLVCFRTSERDARKLLPAEKKNTVTTFKYDDPVSSIRAAVLNLAAAQASRGSSQLVWVTERHELLVKHVVGHSGRNVTLRSIHRQGIAR</sequence>
<accession>A0A1D2AIN0</accession>
<evidence type="ECO:0000313" key="1">
    <source>
        <dbReference type="EMBL" id="JAT78853.1"/>
    </source>
</evidence>
<organism evidence="1">
    <name type="scientific">Ornithodoros brasiliensis</name>
    <name type="common">Mouro tick</name>
    <dbReference type="NCBI Taxonomy" id="888526"/>
    <lineage>
        <taxon>Eukaryota</taxon>
        <taxon>Metazoa</taxon>
        <taxon>Ecdysozoa</taxon>
        <taxon>Arthropoda</taxon>
        <taxon>Chelicerata</taxon>
        <taxon>Arachnida</taxon>
        <taxon>Acari</taxon>
        <taxon>Parasitiformes</taxon>
        <taxon>Ixodida</taxon>
        <taxon>Ixodoidea</taxon>
        <taxon>Argasidae</taxon>
        <taxon>Ornithodorinae</taxon>
        <taxon>Ornithodoros</taxon>
    </lineage>
</organism>
<feature type="non-terminal residue" evidence="1">
    <location>
        <position position="128"/>
    </location>
</feature>
<feature type="non-terminal residue" evidence="1">
    <location>
        <position position="1"/>
    </location>
</feature>
<dbReference type="EMBL" id="GETE01000940">
    <property type="protein sequence ID" value="JAT78853.1"/>
    <property type="molecule type" value="Transcribed_RNA"/>
</dbReference>
<proteinExistence type="predicted"/>
<name>A0A1D2AIN0_ORNBR</name>
<protein>
    <submittedName>
        <fullName evidence="1">Uncharacterized protein</fullName>
    </submittedName>
</protein>